<dbReference type="AlphaFoldDB" id="A0A653CXL2"/>
<dbReference type="EMBL" id="CAACVG010009034">
    <property type="protein sequence ID" value="VEN51833.1"/>
    <property type="molecule type" value="Genomic_DNA"/>
</dbReference>
<keyword evidence="2" id="KW-1185">Reference proteome</keyword>
<gene>
    <name evidence="1" type="ORF">CALMAC_LOCUS12171</name>
</gene>
<reference evidence="1 2" key="1">
    <citation type="submission" date="2019-01" db="EMBL/GenBank/DDBJ databases">
        <authorList>
            <person name="Sayadi A."/>
        </authorList>
    </citation>
    <scope>NUCLEOTIDE SEQUENCE [LARGE SCALE GENOMIC DNA]</scope>
</reference>
<organism evidence="1 2">
    <name type="scientific">Callosobruchus maculatus</name>
    <name type="common">Southern cowpea weevil</name>
    <name type="synonym">Pulse bruchid</name>
    <dbReference type="NCBI Taxonomy" id="64391"/>
    <lineage>
        <taxon>Eukaryota</taxon>
        <taxon>Metazoa</taxon>
        <taxon>Ecdysozoa</taxon>
        <taxon>Arthropoda</taxon>
        <taxon>Hexapoda</taxon>
        <taxon>Insecta</taxon>
        <taxon>Pterygota</taxon>
        <taxon>Neoptera</taxon>
        <taxon>Endopterygota</taxon>
        <taxon>Coleoptera</taxon>
        <taxon>Polyphaga</taxon>
        <taxon>Cucujiformia</taxon>
        <taxon>Chrysomeloidea</taxon>
        <taxon>Chrysomelidae</taxon>
        <taxon>Bruchinae</taxon>
        <taxon>Bruchini</taxon>
        <taxon>Callosobruchus</taxon>
    </lineage>
</organism>
<dbReference type="Proteomes" id="UP000410492">
    <property type="component" value="Unassembled WGS sequence"/>
</dbReference>
<protein>
    <submittedName>
        <fullName evidence="1">Uncharacterized protein</fullName>
    </submittedName>
</protein>
<sequence length="116" mass="13571">MGVLNYTVKVENKLDQERKVMREQDERDVNLPGNVFHEDSELSMVEMLWGEAPVSRWFKEYVNGMCLEIVAEWDRQTLGMVLENLENANAVDGLEYGCFEYFVARVEKKIRTCTEN</sequence>
<name>A0A653CXL2_CALMS</name>
<evidence type="ECO:0000313" key="1">
    <source>
        <dbReference type="EMBL" id="VEN51833.1"/>
    </source>
</evidence>
<evidence type="ECO:0000313" key="2">
    <source>
        <dbReference type="Proteomes" id="UP000410492"/>
    </source>
</evidence>
<proteinExistence type="predicted"/>
<accession>A0A653CXL2</accession>